<comment type="caution">
    <text evidence="1">The sequence shown here is derived from an EMBL/GenBank/DDBJ whole genome shotgun (WGS) entry which is preliminary data.</text>
</comment>
<dbReference type="EMBL" id="CM037013">
    <property type="protein sequence ID" value="KAH7688996.1"/>
    <property type="molecule type" value="Genomic_DNA"/>
</dbReference>
<name>A0ACB7WLX1_DIOAL</name>
<organism evidence="1 2">
    <name type="scientific">Dioscorea alata</name>
    <name type="common">Purple yam</name>
    <dbReference type="NCBI Taxonomy" id="55571"/>
    <lineage>
        <taxon>Eukaryota</taxon>
        <taxon>Viridiplantae</taxon>
        <taxon>Streptophyta</taxon>
        <taxon>Embryophyta</taxon>
        <taxon>Tracheophyta</taxon>
        <taxon>Spermatophyta</taxon>
        <taxon>Magnoliopsida</taxon>
        <taxon>Liliopsida</taxon>
        <taxon>Dioscoreales</taxon>
        <taxon>Dioscoreaceae</taxon>
        <taxon>Dioscorea</taxon>
    </lineage>
</organism>
<keyword evidence="1" id="KW-0378">Hydrolase</keyword>
<dbReference type="Proteomes" id="UP000827976">
    <property type="component" value="Chromosome 3"/>
</dbReference>
<accession>A0ACB7WLX1</accession>
<gene>
    <name evidence="1" type="ORF">IHE45_03G066200</name>
</gene>
<reference evidence="2" key="1">
    <citation type="journal article" date="2022" name="Nat. Commun.">
        <title>Chromosome evolution and the genetic basis of agronomically important traits in greater yam.</title>
        <authorList>
            <person name="Bredeson J.V."/>
            <person name="Lyons J.B."/>
            <person name="Oniyinde I.O."/>
            <person name="Okereke N.R."/>
            <person name="Kolade O."/>
            <person name="Nnabue I."/>
            <person name="Nwadili C.O."/>
            <person name="Hribova E."/>
            <person name="Parker M."/>
            <person name="Nwogha J."/>
            <person name="Shu S."/>
            <person name="Carlson J."/>
            <person name="Kariba R."/>
            <person name="Muthemba S."/>
            <person name="Knop K."/>
            <person name="Barton G.J."/>
            <person name="Sherwood A.V."/>
            <person name="Lopez-Montes A."/>
            <person name="Asiedu R."/>
            <person name="Jamnadass R."/>
            <person name="Muchugi A."/>
            <person name="Goodstein D."/>
            <person name="Egesi C.N."/>
            <person name="Featherston J."/>
            <person name="Asfaw A."/>
            <person name="Simpson G.G."/>
            <person name="Dolezel J."/>
            <person name="Hendre P.S."/>
            <person name="Van Deynze A."/>
            <person name="Kumar P.L."/>
            <person name="Obidiegwu J.E."/>
            <person name="Bhattacharjee R."/>
            <person name="Rokhsar D.S."/>
        </authorList>
    </citation>
    <scope>NUCLEOTIDE SEQUENCE [LARGE SCALE GENOMIC DNA]</scope>
    <source>
        <strain evidence="2">cv. TDa95/00328</strain>
    </source>
</reference>
<keyword evidence="2" id="KW-1185">Reference proteome</keyword>
<sequence>MAELVVSLAATKLSELVTQELILLHGVSDQVAWMERELRLIKCFLKDADAKRKRDERVKNWVNNVIQVAYQAEDAIDTFLIKVQQSKGGLSCINRFKPNALIARHHVGVEIGKVKKRLNEIKARREMYGIHNLGDDGDALNLIPVRRRHFSSQSDDADVVGLSTDQKILLEQLINPQQQRLCVISIVGMGGLGKTTLAQKLYRSKAVSNHFRKRIWVTVSQGKSLMGLLRKILEEVIVIKTEELENRTEKHLIDMINDSLRTQRFLIVLDDLWHEDVCIQMQRSFPDVNNGSRILITTRIFDVAMQADPKSTPYKLPLLNDGESMKLLLKKAFPYEDVDQANCSSELLGICHCLMRKCNGLPLALVVLGGLLSMKEKTSSVWQSVLETLDRDVDRGAIQEILELSYEDLPYIMKSCFLYFCAYPEDYEISCSVLIRQWVAEGFIPQGGEKTMEETGEAILEELSQRCLIHVKTRKSNGIMKKCGVHDLLLDLARYVAKKDHFLTVCSTENDQPTSWALSRRVAIHNINEILISEIDEMHKLRTLMVFPPNYDLIVSPIYKFQYLRVLDLIGFGLRKELPKEIKLMIYLRYLRMRDTIVSVIPSSIGNLQFLETIDLSKETEIPITLWQIKTLRHVQFQRCLPPQSLELQNLLTLASVTFGSYKTINWMVPNLRKLKVFIYKEHHGAMLTHLLSTLVCLKSLQIEARECPIEIDTADSGFHDHLHSLILIGSWPKGDIISKFPNCLTKLELMHSRLGQDPMPKLERLQHLVTLKFFGHVYLGKTMQCSAGGFPRLESLFITCQPSKVYSPSYRFQWQVALPNLEEWIVERGAMPKLTCLQLNSCVKLKKLPNLQHVLSLQELELGNMSQELMLRLERETGEDWCKIQHVPKLTLFFEKWLL</sequence>
<evidence type="ECO:0000313" key="1">
    <source>
        <dbReference type="EMBL" id="KAH7688996.1"/>
    </source>
</evidence>
<evidence type="ECO:0000313" key="2">
    <source>
        <dbReference type="Proteomes" id="UP000827976"/>
    </source>
</evidence>
<protein>
    <submittedName>
        <fullName evidence="1">P-loop containing nucleoside triphosphate hydrolase protein</fullName>
    </submittedName>
</protein>
<proteinExistence type="predicted"/>